<name>A0A4S8ZGJ0_AURPU</name>
<dbReference type="PANTHER" id="PTHR42080">
    <property type="entry name" value="SRR1 DOMAIN-CONTAINING PROTEIN"/>
    <property type="match status" value="1"/>
</dbReference>
<dbReference type="Pfam" id="PF07985">
    <property type="entry name" value="SRR1"/>
    <property type="match status" value="1"/>
</dbReference>
<dbReference type="Proteomes" id="UP000310421">
    <property type="component" value="Unassembled WGS sequence"/>
</dbReference>
<protein>
    <recommendedName>
        <fullName evidence="1">SRR1-like domain-containing protein</fullName>
    </recommendedName>
</protein>
<reference evidence="2 3" key="1">
    <citation type="submission" date="2018-10" db="EMBL/GenBank/DDBJ databases">
        <title>Fifty Aureobasidium pullulans genomes reveal a recombining polyextremotolerant generalist.</title>
        <authorList>
            <person name="Gostincar C."/>
            <person name="Turk M."/>
            <person name="Zajc J."/>
            <person name="Gunde-Cimerman N."/>
        </authorList>
    </citation>
    <scope>NUCLEOTIDE SEQUENCE [LARGE SCALE GENOMIC DNA]</scope>
    <source>
        <strain evidence="2 3">EXF-10751</strain>
    </source>
</reference>
<proteinExistence type="predicted"/>
<dbReference type="InterPro" id="IPR012942">
    <property type="entry name" value="SRR1-like"/>
</dbReference>
<organism evidence="2 3">
    <name type="scientific">Aureobasidium pullulans</name>
    <name type="common">Black yeast</name>
    <name type="synonym">Pullularia pullulans</name>
    <dbReference type="NCBI Taxonomy" id="5580"/>
    <lineage>
        <taxon>Eukaryota</taxon>
        <taxon>Fungi</taxon>
        <taxon>Dikarya</taxon>
        <taxon>Ascomycota</taxon>
        <taxon>Pezizomycotina</taxon>
        <taxon>Dothideomycetes</taxon>
        <taxon>Dothideomycetidae</taxon>
        <taxon>Dothideales</taxon>
        <taxon>Saccotheciaceae</taxon>
        <taxon>Aureobasidium</taxon>
    </lineage>
</organism>
<evidence type="ECO:0000313" key="3">
    <source>
        <dbReference type="Proteomes" id="UP000310421"/>
    </source>
</evidence>
<feature type="domain" description="SRR1-like" evidence="1">
    <location>
        <begin position="109"/>
        <end position="244"/>
    </location>
</feature>
<evidence type="ECO:0000313" key="2">
    <source>
        <dbReference type="EMBL" id="THW64955.1"/>
    </source>
</evidence>
<dbReference type="EMBL" id="QZAN01000016">
    <property type="protein sequence ID" value="THW64955.1"/>
    <property type="molecule type" value="Genomic_DNA"/>
</dbReference>
<dbReference type="PANTHER" id="PTHR42080:SF1">
    <property type="entry name" value="SRR1-LIKE DOMAIN-CONTAINING PROTEIN"/>
    <property type="match status" value="1"/>
</dbReference>
<accession>A0A4S8ZGJ0</accession>
<evidence type="ECO:0000259" key="1">
    <source>
        <dbReference type="Pfam" id="PF07985"/>
    </source>
</evidence>
<dbReference type="AlphaFoldDB" id="A0A4S8ZGJ0"/>
<gene>
    <name evidence="2" type="ORF">D6D20_02482</name>
</gene>
<sequence length="322" mass="36424">MTKHSMYDGPFTGGKDEDRVAHDIVEKEAWLRSFGMAPYTSPSDYNISKVNKKRVESLNTTNTQNLPACEKIPGVLSAGFKHHLEGLKQDCLTSVNWSGACSQVSYAIKQHTIDKVVILGSASIFSHTGEYVFWQHEMGFVLAIFELAKQQAQSKKTRTPKLYFQDPSFCAADHRLLQDLGGQVIQDPEAFMRYIDGKTLVFAKCPPLTMYFQDLLQTRPAVCISTDLKQTIDGALYLQSKYSDFPPNFDIRGTAESFMIGRQKAELHQAMHHLYPSIPDRGLDNFLVNMWVYWQGEKVNATREAKKVGKLGNKAKKWLESL</sequence>
<comment type="caution">
    <text evidence="2">The sequence shown here is derived from an EMBL/GenBank/DDBJ whole genome shotgun (WGS) entry which is preliminary data.</text>
</comment>